<evidence type="ECO:0000256" key="1">
    <source>
        <dbReference type="SAM" id="Phobius"/>
    </source>
</evidence>
<keyword evidence="1" id="KW-1133">Transmembrane helix</keyword>
<evidence type="ECO:0000313" key="2">
    <source>
        <dbReference type="EMBL" id="CEO90723.1"/>
    </source>
</evidence>
<keyword evidence="1" id="KW-0472">Membrane</keyword>
<sequence>MKLFAWLIILNVIVKTFLAGLMMAHSTEPEEALTYFVAYVLGFLLTAWMCDEYRRIEVKP</sequence>
<keyword evidence="3" id="KW-1185">Reference proteome</keyword>
<feature type="transmembrane region" description="Helical" evidence="1">
    <location>
        <begin position="7"/>
        <end position="26"/>
    </location>
</feature>
<proteinExistence type="predicted"/>
<keyword evidence="1" id="KW-0812">Transmembrane</keyword>
<dbReference type="KEGG" id="vg:23301160"/>
<dbReference type="EMBL" id="HE978309">
    <property type="protein sequence ID" value="CEO90723.1"/>
    <property type="molecule type" value="Genomic_DNA"/>
</dbReference>
<reference evidence="2 3" key="1">
    <citation type="submission" date="2012-08" db="EMBL/GenBank/DDBJ databases">
        <title>Selection and characterization of a candidate therapeutic bacteriophage that lyses the German Escherichia coli O104:H4 outbreak strain.</title>
        <authorList>
            <person name="Merabishvilli M."/>
            <person name="De Vos D."/>
            <person name="Verbeken G."/>
            <person name="Kropinski A."/>
            <person name="Vandenheuvel D."/>
            <person name="Lavigne R."/>
            <person name="Wattiau P."/>
            <person name="Mast J."/>
            <person name="Ragimbeau C."/>
            <person name="Mossong J."/>
            <person name="Scheres J."/>
            <person name="Chanishvili N."/>
            <person name="Vaneechoutte M."/>
            <person name="Pirnay J.P."/>
        </authorList>
    </citation>
    <scope>NUCLEOTIDE SEQUENCE [LARGE SCALE GENOMIC DNA]</scope>
</reference>
<protein>
    <submittedName>
        <fullName evidence="2">Uncharacterized protein</fullName>
    </submittedName>
</protein>
<feature type="transmembrane region" description="Helical" evidence="1">
    <location>
        <begin position="32"/>
        <end position="50"/>
    </location>
</feature>
<name>A0A0B7MRH3_9CAUD</name>
<gene>
    <name evidence="2" type="ORF">BN201_0120</name>
</gene>
<accession>A0A0B7MRH3</accession>
<evidence type="ECO:0000313" key="3">
    <source>
        <dbReference type="Proteomes" id="UP000203896"/>
    </source>
</evidence>
<dbReference type="RefSeq" id="YP_009118803.1">
    <property type="nucleotide sequence ID" value="NC_025425.1"/>
</dbReference>
<dbReference type="Proteomes" id="UP000203896">
    <property type="component" value="Segment"/>
</dbReference>
<dbReference type="GeneID" id="23301160"/>
<organism evidence="2 3">
    <name type="scientific">Enterobacteria phage GEC-3S</name>
    <dbReference type="NCBI Taxonomy" id="1222338"/>
    <lineage>
        <taxon>Viruses</taxon>
        <taxon>Duplodnaviria</taxon>
        <taxon>Heunggongvirae</taxon>
        <taxon>Uroviricota</taxon>
        <taxon>Caudoviricetes</taxon>
        <taxon>Pantevenvirales</taxon>
        <taxon>Straboviridae</taxon>
        <taxon>Krischvirus</taxon>
        <taxon>Krischvirus gec3s</taxon>
    </lineage>
</organism>